<dbReference type="Proteomes" id="UP000031501">
    <property type="component" value="Chromosome"/>
</dbReference>
<organism evidence="2 3">
    <name type="scientific">Streptomyces pluripotens</name>
    <dbReference type="NCBI Taxonomy" id="1355015"/>
    <lineage>
        <taxon>Bacteria</taxon>
        <taxon>Bacillati</taxon>
        <taxon>Actinomycetota</taxon>
        <taxon>Actinomycetes</taxon>
        <taxon>Kitasatosporales</taxon>
        <taxon>Streptomycetaceae</taxon>
        <taxon>Streptomyces</taxon>
    </lineage>
</organism>
<dbReference type="InterPro" id="IPR007278">
    <property type="entry name" value="DUF397"/>
</dbReference>
<proteinExistence type="predicted"/>
<dbReference type="EMBL" id="CP022433">
    <property type="protein sequence ID" value="ASN25674.1"/>
    <property type="molecule type" value="Genomic_DNA"/>
</dbReference>
<evidence type="ECO:0000313" key="2">
    <source>
        <dbReference type="EMBL" id="ASN25674.1"/>
    </source>
</evidence>
<evidence type="ECO:0000259" key="1">
    <source>
        <dbReference type="Pfam" id="PF04149"/>
    </source>
</evidence>
<dbReference type="OrthoDB" id="3436866at2"/>
<feature type="domain" description="DUF397" evidence="1">
    <location>
        <begin position="4"/>
        <end position="56"/>
    </location>
</feature>
<dbReference type="RefSeq" id="WP_043433949.1">
    <property type="nucleotide sequence ID" value="NZ_CP021080.1"/>
</dbReference>
<name>A0A221P0J9_9ACTN</name>
<protein>
    <submittedName>
        <fullName evidence="2">DUF397 domain-containing protein</fullName>
    </submittedName>
</protein>
<keyword evidence="3" id="KW-1185">Reference proteome</keyword>
<dbReference type="KEGG" id="splu:LK06_017350"/>
<sequence>MPALTWQRSSYCPEGNSCIQIAATPGTIHLTESADPGGAVLSATPAAFGALLSALRQGARGASPIEIAFGEKGVVRLRETSTPDTVVTTDRRRWDAFVRGVRAGEFDHFVASVER</sequence>
<dbReference type="AlphaFoldDB" id="A0A221P0J9"/>
<evidence type="ECO:0000313" key="3">
    <source>
        <dbReference type="Proteomes" id="UP000031501"/>
    </source>
</evidence>
<accession>A0A221P0J9</accession>
<gene>
    <name evidence="2" type="ORF">LK07_18505</name>
</gene>
<dbReference type="Pfam" id="PF04149">
    <property type="entry name" value="DUF397"/>
    <property type="match status" value="1"/>
</dbReference>
<reference evidence="2 3" key="1">
    <citation type="submission" date="2017-07" db="EMBL/GenBank/DDBJ databases">
        <title>Genome sequence of Streptomyces pluripotens MUSC 137T.</title>
        <authorList>
            <person name="Ser H.-L."/>
            <person name="Lee L.-H."/>
        </authorList>
    </citation>
    <scope>NUCLEOTIDE SEQUENCE [LARGE SCALE GENOMIC DNA]</scope>
    <source>
        <strain evidence="2 3">MUSC 137</strain>
    </source>
</reference>